<feature type="compositionally biased region" description="Polar residues" evidence="1">
    <location>
        <begin position="9"/>
        <end position="20"/>
    </location>
</feature>
<proteinExistence type="evidence at transcript level"/>
<accession>C4J2U5</accession>
<protein>
    <submittedName>
        <fullName evidence="2">Uncharacterized protein</fullName>
    </submittedName>
</protein>
<feature type="compositionally biased region" description="Low complexity" evidence="1">
    <location>
        <begin position="209"/>
        <end position="228"/>
    </location>
</feature>
<name>C4J2U5_MAIZE</name>
<dbReference type="AlphaFoldDB" id="C4J2U5"/>
<reference evidence="2" key="1">
    <citation type="journal article" date="2009" name="PLoS Genet.">
        <title>Sequencing, mapping, and analysis of 27,455 maize full-length cDNAs.</title>
        <authorList>
            <person name="Soderlund C."/>
            <person name="Descour A."/>
            <person name="Kudrna D."/>
            <person name="Bomhoff M."/>
            <person name="Boyd L."/>
            <person name="Currie J."/>
            <person name="Angelova A."/>
            <person name="Collura K."/>
            <person name="Wissotski M."/>
            <person name="Ashley E."/>
            <person name="Morrow D."/>
            <person name="Fernandes J."/>
            <person name="Walbot V."/>
            <person name="Yu Y."/>
        </authorList>
    </citation>
    <scope>NUCLEOTIDE SEQUENCE</scope>
    <source>
        <strain evidence="2">B73</strain>
    </source>
</reference>
<feature type="region of interest" description="Disordered" evidence="1">
    <location>
        <begin position="1"/>
        <end position="117"/>
    </location>
</feature>
<evidence type="ECO:0000256" key="1">
    <source>
        <dbReference type="SAM" id="MobiDB-lite"/>
    </source>
</evidence>
<feature type="region of interest" description="Disordered" evidence="1">
    <location>
        <begin position="209"/>
        <end position="234"/>
    </location>
</feature>
<dbReference type="EMBL" id="BT085142">
    <property type="protein sequence ID" value="ACR35495.1"/>
    <property type="molecule type" value="mRNA"/>
</dbReference>
<organism evidence="2">
    <name type="scientific">Zea mays</name>
    <name type="common">Maize</name>
    <dbReference type="NCBI Taxonomy" id="4577"/>
    <lineage>
        <taxon>Eukaryota</taxon>
        <taxon>Viridiplantae</taxon>
        <taxon>Streptophyta</taxon>
        <taxon>Embryophyta</taxon>
        <taxon>Tracheophyta</taxon>
        <taxon>Spermatophyta</taxon>
        <taxon>Magnoliopsida</taxon>
        <taxon>Liliopsida</taxon>
        <taxon>Poales</taxon>
        <taxon>Poaceae</taxon>
        <taxon>PACMAD clade</taxon>
        <taxon>Panicoideae</taxon>
        <taxon>Andropogonodae</taxon>
        <taxon>Andropogoneae</taxon>
        <taxon>Tripsacinae</taxon>
        <taxon>Zea</taxon>
    </lineage>
</organism>
<feature type="region of interest" description="Disordered" evidence="1">
    <location>
        <begin position="153"/>
        <end position="183"/>
    </location>
</feature>
<sequence length="234" mass="24534">MRLPERSRYSSPEQLVSSGSREILFPERSRRRTAPTPAPTIHRRSPSPEILLSDKSRASSRPNPEEATAPADLGPPTEPPERFRALRPVQEAASASTSATVPRRPAFPDRSSDCSLAPHLGAAASAPLTLVPRRLSVSRLLSCSRVAATARKSALSGTAASDSDVRRPPLQPAPGNLQAPSLALHPRRSGAWLGTASLNCSSSWASSPSEAVAATTTTKSATTATSTSPGDSMS</sequence>
<reference evidence="2" key="2">
    <citation type="submission" date="2012-06" db="EMBL/GenBank/DDBJ databases">
        <authorList>
            <person name="Yu Y."/>
            <person name="Currie J."/>
            <person name="Lomeli R."/>
            <person name="Angelova A."/>
            <person name="Collura K."/>
            <person name="Wissotski M."/>
            <person name="Campos D."/>
            <person name="Kudrna D."/>
            <person name="Golser W."/>
            <person name="Ashely E."/>
            <person name="Descour A."/>
            <person name="Fernandes J."/>
            <person name="Soderlund C."/>
            <person name="Walbot V."/>
        </authorList>
    </citation>
    <scope>NUCLEOTIDE SEQUENCE</scope>
    <source>
        <strain evidence="2">B73</strain>
    </source>
</reference>
<evidence type="ECO:0000313" key="2">
    <source>
        <dbReference type="EMBL" id="ACR35495.1"/>
    </source>
</evidence>